<dbReference type="InterPro" id="IPR001626">
    <property type="entry name" value="ABC_TroCD"/>
</dbReference>
<evidence type="ECO:0000256" key="7">
    <source>
        <dbReference type="SAM" id="Phobius"/>
    </source>
</evidence>
<evidence type="ECO:0000256" key="2">
    <source>
        <dbReference type="ARBA" id="ARBA00008034"/>
    </source>
</evidence>
<name>A0A1S2Q2S3_9ACTN</name>
<dbReference type="PANTHER" id="PTHR30477:SF0">
    <property type="entry name" value="METAL TRANSPORT SYSTEM MEMBRANE PROTEIN TM_0125-RELATED"/>
    <property type="match status" value="1"/>
</dbReference>
<keyword evidence="3 6" id="KW-0812">Transmembrane</keyword>
<dbReference type="RefSeq" id="WP_071383760.1">
    <property type="nucleotide sequence ID" value="NZ_MLYO01000049.1"/>
</dbReference>
<feature type="transmembrane region" description="Helical" evidence="7">
    <location>
        <begin position="103"/>
        <end position="124"/>
    </location>
</feature>
<evidence type="ECO:0000256" key="4">
    <source>
        <dbReference type="ARBA" id="ARBA00022989"/>
    </source>
</evidence>
<evidence type="ECO:0008006" key="10">
    <source>
        <dbReference type="Google" id="ProtNLM"/>
    </source>
</evidence>
<keyword evidence="4 7" id="KW-1133">Transmembrane helix</keyword>
<evidence type="ECO:0000256" key="6">
    <source>
        <dbReference type="RuleBase" id="RU003943"/>
    </source>
</evidence>
<dbReference type="SUPFAM" id="SSF81345">
    <property type="entry name" value="ABC transporter involved in vitamin B12 uptake, BtuC"/>
    <property type="match status" value="1"/>
</dbReference>
<evidence type="ECO:0000256" key="3">
    <source>
        <dbReference type="ARBA" id="ARBA00022692"/>
    </source>
</evidence>
<dbReference type="PANTHER" id="PTHR30477">
    <property type="entry name" value="ABC-TRANSPORTER METAL-BINDING PROTEIN"/>
    <property type="match status" value="1"/>
</dbReference>
<keyword evidence="6" id="KW-0813">Transport</keyword>
<keyword evidence="9" id="KW-1185">Reference proteome</keyword>
<dbReference type="GO" id="GO:0043190">
    <property type="term" value="C:ATP-binding cassette (ABC) transporter complex"/>
    <property type="evidence" value="ECO:0007669"/>
    <property type="project" value="InterPro"/>
</dbReference>
<comment type="subcellular location">
    <subcellularLocation>
        <location evidence="6">Cell membrane</location>
        <topology evidence="6">Multi-pass membrane protein</topology>
    </subcellularLocation>
    <subcellularLocation>
        <location evidence="1">Membrane</location>
        <topology evidence="1">Multi-pass membrane protein</topology>
    </subcellularLocation>
</comment>
<keyword evidence="5 7" id="KW-0472">Membrane</keyword>
<gene>
    <name evidence="8" type="ORF">BIV23_28045</name>
</gene>
<dbReference type="AlphaFoldDB" id="A0A1S2Q2S3"/>
<evidence type="ECO:0000256" key="5">
    <source>
        <dbReference type="ARBA" id="ARBA00023136"/>
    </source>
</evidence>
<organism evidence="8 9">
    <name type="scientific">Streptomyces monashensis</name>
    <dbReference type="NCBI Taxonomy" id="1678012"/>
    <lineage>
        <taxon>Bacteria</taxon>
        <taxon>Bacillati</taxon>
        <taxon>Actinomycetota</taxon>
        <taxon>Actinomycetes</taxon>
        <taxon>Kitasatosporales</taxon>
        <taxon>Streptomycetaceae</taxon>
        <taxon>Streptomyces</taxon>
    </lineage>
</organism>
<evidence type="ECO:0000256" key="1">
    <source>
        <dbReference type="ARBA" id="ARBA00004141"/>
    </source>
</evidence>
<comment type="caution">
    <text evidence="8">The sequence shown here is derived from an EMBL/GenBank/DDBJ whole genome shotgun (WGS) entry which is preliminary data.</text>
</comment>
<evidence type="ECO:0000313" key="8">
    <source>
        <dbReference type="EMBL" id="OIJ99875.1"/>
    </source>
</evidence>
<protein>
    <recommendedName>
        <fullName evidence="10">ABC transporter</fullName>
    </recommendedName>
</protein>
<dbReference type="Proteomes" id="UP000179642">
    <property type="component" value="Unassembled WGS sequence"/>
</dbReference>
<reference evidence="8 9" key="1">
    <citation type="submission" date="2016-10" db="EMBL/GenBank/DDBJ databases">
        <title>Genome sequence of Streptomyces sp. MUSC 1.</title>
        <authorList>
            <person name="Lee L.-H."/>
            <person name="Ser H.-L."/>
            <person name="Law J.W.-F."/>
        </authorList>
    </citation>
    <scope>NUCLEOTIDE SEQUENCE [LARGE SCALE GENOMIC DNA]</scope>
    <source>
        <strain evidence="8 9">MUSC 1</strain>
    </source>
</reference>
<sequence>MTSIAFARWPYDRPADASPLSQPFFQHAFPAGTAIAVASGLVGYVLVLRAQVFTGDALSHGACTGAMAALVRGADLRLGLFAAPIARALLFGAFGRRAQPDDVVIGSVFSWTLGLGAFFITLYMTSRCTTNGTRG</sequence>
<evidence type="ECO:0000313" key="9">
    <source>
        <dbReference type="Proteomes" id="UP000179642"/>
    </source>
</evidence>
<dbReference type="EMBL" id="MLYO01000049">
    <property type="protein sequence ID" value="OIJ99875.1"/>
    <property type="molecule type" value="Genomic_DNA"/>
</dbReference>
<comment type="similarity">
    <text evidence="2 6">Belongs to the ABC-3 integral membrane protein family.</text>
</comment>
<accession>A0A1S2Q2S3</accession>
<dbReference type="Pfam" id="PF00950">
    <property type="entry name" value="ABC-3"/>
    <property type="match status" value="1"/>
</dbReference>
<feature type="transmembrane region" description="Helical" evidence="7">
    <location>
        <begin position="28"/>
        <end position="48"/>
    </location>
</feature>
<dbReference type="GO" id="GO:0055085">
    <property type="term" value="P:transmembrane transport"/>
    <property type="evidence" value="ECO:0007669"/>
    <property type="project" value="InterPro"/>
</dbReference>
<proteinExistence type="inferred from homology"/>
<dbReference type="InterPro" id="IPR037294">
    <property type="entry name" value="ABC_BtuC-like"/>
</dbReference>